<dbReference type="InterPro" id="IPR027417">
    <property type="entry name" value="P-loop_NTPase"/>
</dbReference>
<name>A0A0E3BC75_9BURK</name>
<dbReference type="Proteomes" id="UP000029567">
    <property type="component" value="Unassembled WGS sequence"/>
</dbReference>
<dbReference type="Gene3D" id="3.40.50.300">
    <property type="entry name" value="P-loop containing nucleotide triphosphate hydrolases"/>
    <property type="match status" value="1"/>
</dbReference>
<evidence type="ECO:0000259" key="5">
    <source>
        <dbReference type="Pfam" id="PF00580"/>
    </source>
</evidence>
<evidence type="ECO:0000256" key="2">
    <source>
        <dbReference type="ARBA" id="ARBA00022801"/>
    </source>
</evidence>
<dbReference type="GO" id="GO:0016787">
    <property type="term" value="F:hydrolase activity"/>
    <property type="evidence" value="ECO:0007669"/>
    <property type="project" value="UniProtKB-KW"/>
</dbReference>
<feature type="domain" description="UvrD-like helicase ATP-binding" evidence="5">
    <location>
        <begin position="12"/>
        <end position="69"/>
    </location>
</feature>
<keyword evidence="4" id="KW-0067">ATP-binding</keyword>
<evidence type="ECO:0000313" key="6">
    <source>
        <dbReference type="EMBL" id="KGG81694.1"/>
    </source>
</evidence>
<gene>
    <name evidence="6" type="ORF">P245_28005</name>
</gene>
<evidence type="ECO:0000256" key="1">
    <source>
        <dbReference type="ARBA" id="ARBA00022741"/>
    </source>
</evidence>
<dbReference type="SUPFAM" id="SSF52540">
    <property type="entry name" value="P-loop containing nucleoside triphosphate hydrolases"/>
    <property type="match status" value="1"/>
</dbReference>
<evidence type="ECO:0000256" key="3">
    <source>
        <dbReference type="ARBA" id="ARBA00022806"/>
    </source>
</evidence>
<evidence type="ECO:0000256" key="4">
    <source>
        <dbReference type="ARBA" id="ARBA00022840"/>
    </source>
</evidence>
<dbReference type="GO" id="GO:0005524">
    <property type="term" value="F:ATP binding"/>
    <property type="evidence" value="ECO:0007669"/>
    <property type="project" value="UniProtKB-KW"/>
</dbReference>
<proteinExistence type="predicted"/>
<dbReference type="AlphaFoldDB" id="A0A0E3BC75"/>
<dbReference type="InterPro" id="IPR014016">
    <property type="entry name" value="UvrD-like_ATP-bd"/>
</dbReference>
<keyword evidence="1" id="KW-0547">Nucleotide-binding</keyword>
<keyword evidence="3" id="KW-0347">Helicase</keyword>
<dbReference type="GO" id="GO:0004386">
    <property type="term" value="F:helicase activity"/>
    <property type="evidence" value="ECO:0007669"/>
    <property type="project" value="UniProtKB-KW"/>
</dbReference>
<sequence length="97" mass="11243">MQKAHRILSDANRSLLMCTFTRDSAQEMQHRLEKKMAETGQEKPSSDRLRVSTLDSLCLWHYKSTISDRFKLLSPQAQYPRLHQICAEFDLGGLDEC</sequence>
<dbReference type="EMBL" id="AWTN01000166">
    <property type="protein sequence ID" value="KGG81694.1"/>
    <property type="molecule type" value="Genomic_DNA"/>
</dbReference>
<keyword evidence="2" id="KW-0378">Hydrolase</keyword>
<comment type="caution">
    <text evidence="6">The sequence shown here is derived from an EMBL/GenBank/DDBJ whole genome shotgun (WGS) entry which is preliminary data.</text>
</comment>
<evidence type="ECO:0000313" key="7">
    <source>
        <dbReference type="Proteomes" id="UP000029567"/>
    </source>
</evidence>
<reference evidence="6 7" key="1">
    <citation type="submission" date="2013-09" db="EMBL/GenBank/DDBJ databases">
        <title>High correlation between genotypes and phenotypes of environmental bacteria Comamonas testosteroni strains.</title>
        <authorList>
            <person name="Liu L."/>
            <person name="Zhu W."/>
            <person name="Xia X."/>
            <person name="Xu B."/>
            <person name="Luo M."/>
            <person name="Wang G."/>
        </authorList>
    </citation>
    <scope>NUCLEOTIDE SEQUENCE [LARGE SCALE GENOMIC DNA]</scope>
    <source>
        <strain evidence="6 7">JL14</strain>
    </source>
</reference>
<dbReference type="Pfam" id="PF00580">
    <property type="entry name" value="UvrD-helicase"/>
    <property type="match status" value="1"/>
</dbReference>
<protein>
    <recommendedName>
        <fullName evidence="5">UvrD-like helicase ATP-binding domain-containing protein</fullName>
    </recommendedName>
</protein>
<organism evidence="6 7">
    <name type="scientific">Comamonas thiooxydans</name>
    <dbReference type="NCBI Taxonomy" id="363952"/>
    <lineage>
        <taxon>Bacteria</taxon>
        <taxon>Pseudomonadati</taxon>
        <taxon>Pseudomonadota</taxon>
        <taxon>Betaproteobacteria</taxon>
        <taxon>Burkholderiales</taxon>
        <taxon>Comamonadaceae</taxon>
        <taxon>Comamonas</taxon>
    </lineage>
</organism>
<accession>A0A0E3BC75</accession>